<dbReference type="Pfam" id="PF13651">
    <property type="entry name" value="EcoRI_methylase"/>
    <property type="match status" value="1"/>
</dbReference>
<dbReference type="EMBL" id="KX229736">
    <property type="protein sequence ID" value="ANH51257.1"/>
    <property type="molecule type" value="Genomic_DNA"/>
</dbReference>
<dbReference type="InterPro" id="IPR025247">
    <property type="entry name" value="EcoRI-like_methylase"/>
</dbReference>
<accession>A0A1B0XVS9</accession>
<protein>
    <submittedName>
        <fullName evidence="1">Uncharacterized protein</fullName>
    </submittedName>
</protein>
<keyword evidence="2" id="KW-1185">Reference proteome</keyword>
<dbReference type="Proteomes" id="UP000221511">
    <property type="component" value="Segment"/>
</dbReference>
<organism evidence="1 2">
    <name type="scientific">Campylobacter phage PC5</name>
    <dbReference type="NCBI Taxonomy" id="1541690"/>
    <lineage>
        <taxon>Viruses</taxon>
        <taxon>Duplodnaviria</taxon>
        <taxon>Heunggongvirae</taxon>
        <taxon>Uroviricota</taxon>
        <taxon>Caudoviricetes</taxon>
        <taxon>Connertonviridae</taxon>
        <taxon>Fletchervirus</taxon>
        <taxon>Fletchervirus PC5</taxon>
    </lineage>
</organism>
<evidence type="ECO:0000313" key="2">
    <source>
        <dbReference type="Proteomes" id="UP000221511"/>
    </source>
</evidence>
<reference evidence="1 2" key="1">
    <citation type="submission" date="2016-05" db="EMBL/GenBank/DDBJ databases">
        <title>Campylobacter bacteriophages isolated in Slovenia.</title>
        <authorList>
            <person name="Janez N."/>
            <person name="Peterka M."/>
            <person name="Accetto T."/>
        </authorList>
    </citation>
    <scope>NUCLEOTIDE SEQUENCE [LARGE SCALE GENOMIC DNA]</scope>
</reference>
<evidence type="ECO:0000313" key="1">
    <source>
        <dbReference type="EMBL" id="ANH51257.1"/>
    </source>
</evidence>
<gene>
    <name evidence="1" type="ORF">PC5_00138</name>
</gene>
<name>A0A1B0XVS9_9CAUD</name>
<proteinExistence type="predicted"/>
<sequence>MSKNFMHIARLNKNDEFYTQYEDILNEVTHYKDKFINKIIYCNCDTEDSNFYKFFKNNFKNFCLKQLIITNIQTNIKTVYDGKNEKKNKIKK</sequence>